<protein>
    <submittedName>
        <fullName evidence="4">P-loop containing nucleoside triphosphate hydrolase protein</fullName>
    </submittedName>
</protein>
<organism evidence="4 5">
    <name type="scientific">Lentinula raphanica</name>
    <dbReference type="NCBI Taxonomy" id="153919"/>
    <lineage>
        <taxon>Eukaryota</taxon>
        <taxon>Fungi</taxon>
        <taxon>Dikarya</taxon>
        <taxon>Basidiomycota</taxon>
        <taxon>Agaricomycotina</taxon>
        <taxon>Agaricomycetes</taxon>
        <taxon>Agaricomycetidae</taxon>
        <taxon>Agaricales</taxon>
        <taxon>Marasmiineae</taxon>
        <taxon>Omphalotaceae</taxon>
        <taxon>Lentinula</taxon>
    </lineage>
</organism>
<evidence type="ECO:0000313" key="5">
    <source>
        <dbReference type="Proteomes" id="UP001163846"/>
    </source>
</evidence>
<dbReference type="Pfam" id="PF00004">
    <property type="entry name" value="AAA"/>
    <property type="match status" value="1"/>
</dbReference>
<dbReference type="GO" id="GO:0031966">
    <property type="term" value="C:mitochondrial membrane"/>
    <property type="evidence" value="ECO:0007669"/>
    <property type="project" value="UniProtKB-SubCell"/>
</dbReference>
<evidence type="ECO:0000256" key="2">
    <source>
        <dbReference type="SAM" id="MobiDB-lite"/>
    </source>
</evidence>
<dbReference type="SMART" id="SM01024">
    <property type="entry name" value="BCS1_N"/>
    <property type="match status" value="1"/>
</dbReference>
<gene>
    <name evidence="4" type="ORF">F5878DRAFT_698963</name>
</gene>
<accession>A0AA38U8Q8</accession>
<dbReference type="InterPro" id="IPR014851">
    <property type="entry name" value="BCS1_N"/>
</dbReference>
<dbReference type="InterPro" id="IPR050747">
    <property type="entry name" value="Mitochondrial_chaperone_BCS1"/>
</dbReference>
<reference evidence="4" key="1">
    <citation type="submission" date="2022-08" db="EMBL/GenBank/DDBJ databases">
        <authorList>
            <consortium name="DOE Joint Genome Institute"/>
            <person name="Min B."/>
            <person name="Riley R."/>
            <person name="Sierra-Patev S."/>
            <person name="Naranjo-Ortiz M."/>
            <person name="Looney B."/>
            <person name="Konkel Z."/>
            <person name="Slot J.C."/>
            <person name="Sakamoto Y."/>
            <person name="Steenwyk J.L."/>
            <person name="Rokas A."/>
            <person name="Carro J."/>
            <person name="Camarero S."/>
            <person name="Ferreira P."/>
            <person name="Molpeceres G."/>
            <person name="Ruiz-Duenas F.J."/>
            <person name="Serrano A."/>
            <person name="Henrissat B."/>
            <person name="Drula E."/>
            <person name="Hughes K.W."/>
            <person name="Mata J.L."/>
            <person name="Ishikawa N.K."/>
            <person name="Vargas-Isla R."/>
            <person name="Ushijima S."/>
            <person name="Smith C.A."/>
            <person name="Ahrendt S."/>
            <person name="Andreopoulos W."/>
            <person name="He G."/>
            <person name="Labutti K."/>
            <person name="Lipzen A."/>
            <person name="Ng V."/>
            <person name="Sandor L."/>
            <person name="Barry K."/>
            <person name="Martinez A.T."/>
            <person name="Xiao Y."/>
            <person name="Gibbons J.G."/>
            <person name="Terashima K."/>
            <person name="Hibbett D.S."/>
            <person name="Grigoriev I.V."/>
        </authorList>
    </citation>
    <scope>NUCLEOTIDE SEQUENCE</scope>
    <source>
        <strain evidence="4">TFB9207</strain>
    </source>
</reference>
<feature type="region of interest" description="Disordered" evidence="2">
    <location>
        <begin position="487"/>
        <end position="508"/>
    </location>
</feature>
<evidence type="ECO:0000259" key="3">
    <source>
        <dbReference type="SMART" id="SM01024"/>
    </source>
</evidence>
<dbReference type="Proteomes" id="UP001163846">
    <property type="component" value="Unassembled WGS sequence"/>
</dbReference>
<dbReference type="InterPro" id="IPR027417">
    <property type="entry name" value="P-loop_NTPase"/>
</dbReference>
<feature type="compositionally biased region" description="Basic and acidic residues" evidence="2">
    <location>
        <begin position="498"/>
        <end position="508"/>
    </location>
</feature>
<dbReference type="GO" id="GO:0005524">
    <property type="term" value="F:ATP binding"/>
    <property type="evidence" value="ECO:0007669"/>
    <property type="project" value="InterPro"/>
</dbReference>
<keyword evidence="4" id="KW-0378">Hydrolase</keyword>
<dbReference type="EMBL" id="MU806650">
    <property type="protein sequence ID" value="KAJ3833700.1"/>
    <property type="molecule type" value="Genomic_DNA"/>
</dbReference>
<dbReference type="InterPro" id="IPR003959">
    <property type="entry name" value="ATPase_AAA_core"/>
</dbReference>
<dbReference type="GO" id="GO:0016887">
    <property type="term" value="F:ATP hydrolysis activity"/>
    <property type="evidence" value="ECO:0007669"/>
    <property type="project" value="InterPro"/>
</dbReference>
<evidence type="ECO:0000256" key="1">
    <source>
        <dbReference type="ARBA" id="ARBA00004325"/>
    </source>
</evidence>
<dbReference type="Gene3D" id="3.40.50.300">
    <property type="entry name" value="P-loop containing nucleotide triphosphate hydrolases"/>
    <property type="match status" value="1"/>
</dbReference>
<keyword evidence="5" id="KW-1185">Reference proteome</keyword>
<evidence type="ECO:0000313" key="4">
    <source>
        <dbReference type="EMBL" id="KAJ3833700.1"/>
    </source>
</evidence>
<comment type="subcellular location">
    <subcellularLocation>
        <location evidence="1">Mitochondrion membrane</location>
    </subcellularLocation>
</comment>
<proteinExistence type="predicted"/>
<name>A0AA38U8Q8_9AGAR</name>
<feature type="domain" description="BCS1 N-terminal" evidence="3">
    <location>
        <begin position="54"/>
        <end position="238"/>
    </location>
</feature>
<comment type="caution">
    <text evidence="4">The sequence shown here is derived from an EMBL/GenBank/DDBJ whole genome shotgun (WGS) entry which is preliminary data.</text>
</comment>
<dbReference type="SUPFAM" id="SSF52540">
    <property type="entry name" value="P-loop containing nucleoside triphosphate hydrolases"/>
    <property type="match status" value="1"/>
</dbReference>
<dbReference type="PANTHER" id="PTHR23070">
    <property type="entry name" value="BCS1 AAA-TYPE ATPASE"/>
    <property type="match status" value="1"/>
</dbReference>
<sequence>MLHLAGLSYKITAAIRDNLNIWTTLQNWLLPLNGLAHLIALFSNSYFQDSAKLLILGSIVEAGRRLFQWFLERFRIQYSITAEFAQGDPAYEWLSHFLNHEEVWRRACDFRVSSKNSSRKWGISAGKISELVKYVPTYLRPQLFRWRGYRVEISQVQEDSGGPFGHSSPGLHYPTVSTMYLTIYTLDMSAMSAIIEEAHQRYLEVSKADVIVHEASDHHHVGSWDWVKRQRRRPFSSIILQEGVLETILQDVKEFFATEAWYIERGIPHRRGYLLHGPPGSGKSSTICALAGELGLEIYTLSLASNHIDDLYLQRAADSIPKNCIFVIKDIDCAMPSWDVDEDASQMAHPQIMMNWRSPLNRTRVTLSTLLNVIDGLGSEEGRLFFTTTNHIDQQAATLFMHFFPPASAPSINPHSKAHENGILDKAVTHETQMIQLSKTFASHIPPNEFSIADLLGYKDQPERAAVEFSFQHAAWAEQEREFKRQAEEKAARKKMKKEITEVKSSKP</sequence>
<dbReference type="Pfam" id="PF08740">
    <property type="entry name" value="BCS1_N"/>
    <property type="match status" value="1"/>
</dbReference>
<dbReference type="AlphaFoldDB" id="A0AA38U8Q8"/>